<dbReference type="InterPro" id="IPR007730">
    <property type="entry name" value="SPOR-like_dom"/>
</dbReference>
<evidence type="ECO:0000313" key="2">
    <source>
        <dbReference type="EMBL" id="OUD15328.1"/>
    </source>
</evidence>
<dbReference type="AlphaFoldDB" id="A0A251XAI8"/>
<dbReference type="InterPro" id="IPR027417">
    <property type="entry name" value="P-loop_NTPase"/>
</dbReference>
<protein>
    <recommendedName>
        <fullName evidence="1">SPOR domain-containing protein</fullName>
    </recommendedName>
</protein>
<dbReference type="InterPro" id="IPR036680">
    <property type="entry name" value="SPOR-like_sf"/>
</dbReference>
<evidence type="ECO:0000313" key="3">
    <source>
        <dbReference type="Proteomes" id="UP000194798"/>
    </source>
</evidence>
<dbReference type="Gene3D" id="3.30.70.1070">
    <property type="entry name" value="Sporulation related repeat"/>
    <property type="match status" value="1"/>
</dbReference>
<dbReference type="SUPFAM" id="SSF52540">
    <property type="entry name" value="P-loop containing nucleoside triphosphate hydrolases"/>
    <property type="match status" value="1"/>
</dbReference>
<dbReference type="EMBL" id="MSLT01000006">
    <property type="protein sequence ID" value="OUD15328.1"/>
    <property type="molecule type" value="Genomic_DNA"/>
</dbReference>
<sequence length="469" mass="53568">MSTLNENFYQTPQRMQRLHLIRHLLQNSEQLLFVMAPFGAGKTTLLQELQQMSFEHSWIYTLKSSPALSPIHCLTLLLNQFNVRQTGKSIETLQEHLRSHIAAKRYNGQIPILFVDDAHLLPLATLKLVIECAIQGENIKQLRAVLFCEPQISSILATPEFSLVQHTLTHTVDLPLLTKAQTKEYVEFCLAQQQPALAPLISHEWIRHVYLETEGNPAKINRFIDSLIKKQRPPPLLLNNPSGVPNRWLWGLLSLLLIIGLAITIRWKYADIFIEETTEQSTEKIIILPLINHRPLAHLPVGNETDLPDLNLPFIPDLRADLAPPSALPPSPLLIVSPELLQDPPQMLEQSPAHHGRIDPQTLLGIETVYNEDWLLSQHPDTYTIQVLGAHDPSTLKTFLKHHSLKNIALFKTEYRQRDWYVLLYGVYPDQSQAMLALQSLDMDLRQATRPWPRSMANIQAQIKRRLGE</sequence>
<gene>
    <name evidence="2" type="ORF">TPSD3_02015</name>
</gene>
<dbReference type="Gene3D" id="3.40.50.300">
    <property type="entry name" value="P-loop containing nucleotide triphosphate hydrolases"/>
    <property type="match status" value="1"/>
</dbReference>
<feature type="domain" description="SPOR" evidence="1">
    <location>
        <begin position="377"/>
        <end position="455"/>
    </location>
</feature>
<dbReference type="PROSITE" id="PS51724">
    <property type="entry name" value="SPOR"/>
    <property type="match status" value="1"/>
</dbReference>
<accession>A0A251XAI8</accession>
<dbReference type="Proteomes" id="UP000194798">
    <property type="component" value="Unassembled WGS sequence"/>
</dbReference>
<keyword evidence="3" id="KW-1185">Reference proteome</keyword>
<evidence type="ECO:0000259" key="1">
    <source>
        <dbReference type="PROSITE" id="PS51724"/>
    </source>
</evidence>
<name>A0A251XAI8_9GAMM</name>
<dbReference type="PANTHER" id="PTHR35894:SF1">
    <property type="entry name" value="PHOSPHORIBULOKINASE _ URIDINE KINASE FAMILY"/>
    <property type="match status" value="1"/>
</dbReference>
<dbReference type="Pfam" id="PF13401">
    <property type="entry name" value="AAA_22"/>
    <property type="match status" value="1"/>
</dbReference>
<dbReference type="GO" id="GO:0042834">
    <property type="term" value="F:peptidoglycan binding"/>
    <property type="evidence" value="ECO:0007669"/>
    <property type="project" value="InterPro"/>
</dbReference>
<dbReference type="InterPro" id="IPR049945">
    <property type="entry name" value="AAA_22"/>
</dbReference>
<reference evidence="2 3" key="1">
    <citation type="submission" date="2016-12" db="EMBL/GenBank/DDBJ databases">
        <title>Thioflexothrix psekupsii D3 genome sequencing and assembly.</title>
        <authorList>
            <person name="Fomenkov A."/>
            <person name="Vincze T."/>
            <person name="Grabovich M."/>
            <person name="Anton B.P."/>
            <person name="Dubinina G."/>
            <person name="Orlova M."/>
            <person name="Belousova E."/>
            <person name="Roberts R.J."/>
        </authorList>
    </citation>
    <scope>NUCLEOTIDE SEQUENCE [LARGE SCALE GENOMIC DNA]</scope>
    <source>
        <strain evidence="2">D3</strain>
    </source>
</reference>
<dbReference type="Pfam" id="PF05036">
    <property type="entry name" value="SPOR"/>
    <property type="match status" value="1"/>
</dbReference>
<dbReference type="InterPro" id="IPR052026">
    <property type="entry name" value="ExeA_AAA_ATPase_DNA-bind"/>
</dbReference>
<dbReference type="PANTHER" id="PTHR35894">
    <property type="entry name" value="GENERAL SECRETION PATHWAY PROTEIN A-RELATED"/>
    <property type="match status" value="1"/>
</dbReference>
<dbReference type="RefSeq" id="WP_086486922.1">
    <property type="nucleotide sequence ID" value="NZ_MSLT01000006.1"/>
</dbReference>
<proteinExistence type="predicted"/>
<organism evidence="2 3">
    <name type="scientific">Thioflexithrix psekupsensis</name>
    <dbReference type="NCBI Taxonomy" id="1570016"/>
    <lineage>
        <taxon>Bacteria</taxon>
        <taxon>Pseudomonadati</taxon>
        <taxon>Pseudomonadota</taxon>
        <taxon>Gammaproteobacteria</taxon>
        <taxon>Thiotrichales</taxon>
        <taxon>Thioflexithrix</taxon>
    </lineage>
</organism>
<comment type="caution">
    <text evidence="2">The sequence shown here is derived from an EMBL/GenBank/DDBJ whole genome shotgun (WGS) entry which is preliminary data.</text>
</comment>
<dbReference type="GO" id="GO:0016887">
    <property type="term" value="F:ATP hydrolysis activity"/>
    <property type="evidence" value="ECO:0007669"/>
    <property type="project" value="InterPro"/>
</dbReference>
<dbReference type="OrthoDB" id="6189127at2"/>